<dbReference type="Gene3D" id="3.40.50.1970">
    <property type="match status" value="1"/>
</dbReference>
<dbReference type="GO" id="GO:1990362">
    <property type="term" value="F:butanol dehydrogenase (NAD+) activity"/>
    <property type="evidence" value="ECO:0007669"/>
    <property type="project" value="InterPro"/>
</dbReference>
<dbReference type="GO" id="GO:0005829">
    <property type="term" value="C:cytosol"/>
    <property type="evidence" value="ECO:0007669"/>
    <property type="project" value="TreeGrafter"/>
</dbReference>
<evidence type="ECO:0000313" key="4">
    <source>
        <dbReference type="EMBL" id="MBB1070131.1"/>
    </source>
</evidence>
<organism evidence="4 5">
    <name type="scientific">Limosilactobacillus albertensis</name>
    <dbReference type="NCBI Taxonomy" id="2759752"/>
    <lineage>
        <taxon>Bacteria</taxon>
        <taxon>Bacillati</taxon>
        <taxon>Bacillota</taxon>
        <taxon>Bacilli</taxon>
        <taxon>Lactobacillales</taxon>
        <taxon>Lactobacillaceae</taxon>
        <taxon>Limosilactobacillus</taxon>
    </lineage>
</organism>
<accession>A0A7W3TSZ8</accession>
<keyword evidence="5" id="KW-1185">Reference proteome</keyword>
<feature type="domain" description="Fe-containing alcohol dehydrogenase-like C-terminal" evidence="3">
    <location>
        <begin position="194"/>
        <end position="392"/>
    </location>
</feature>
<dbReference type="AlphaFoldDB" id="A0A7W3TSZ8"/>
<dbReference type="PANTHER" id="PTHR43633:SF1">
    <property type="entry name" value="ALCOHOL DEHYDROGENASE YQHD"/>
    <property type="match status" value="1"/>
</dbReference>
<dbReference type="InterPro" id="IPR056798">
    <property type="entry name" value="ADH_Fe_C"/>
</dbReference>
<evidence type="ECO:0000259" key="3">
    <source>
        <dbReference type="Pfam" id="PF25137"/>
    </source>
</evidence>
<dbReference type="GO" id="GO:0046872">
    <property type="term" value="F:metal ion binding"/>
    <property type="evidence" value="ECO:0007669"/>
    <property type="project" value="InterPro"/>
</dbReference>
<feature type="domain" description="Alcohol dehydrogenase iron-type/glycerol dehydrogenase GldA" evidence="2">
    <location>
        <begin position="9"/>
        <end position="179"/>
    </location>
</feature>
<dbReference type="Gene3D" id="1.20.1090.10">
    <property type="entry name" value="Dehydroquinate synthase-like - alpha domain"/>
    <property type="match status" value="1"/>
</dbReference>
<dbReference type="GO" id="GO:1990002">
    <property type="term" value="F:methylglyoxal reductase (NADPH) (acetol producing) activity"/>
    <property type="evidence" value="ECO:0007669"/>
    <property type="project" value="TreeGrafter"/>
</dbReference>
<dbReference type="SUPFAM" id="SSF56796">
    <property type="entry name" value="Dehydroquinate synthase-like"/>
    <property type="match status" value="1"/>
</dbReference>
<evidence type="ECO:0000256" key="1">
    <source>
        <dbReference type="ARBA" id="ARBA00023002"/>
    </source>
</evidence>
<dbReference type="Pfam" id="PF00465">
    <property type="entry name" value="Fe-ADH"/>
    <property type="match status" value="1"/>
</dbReference>
<dbReference type="Proteomes" id="UP000518316">
    <property type="component" value="Unassembled WGS sequence"/>
</dbReference>
<reference evidence="4 5" key="1">
    <citation type="submission" date="2020-07" db="EMBL/GenBank/DDBJ databases">
        <title>Description of Limosilactobacillus balticus sp. nov., Limosilactobacillus agrestis sp. nov., Limosilactobacillus albertensis sp. nov., Limosilactobacillus rudii sp. nov., Limosilactobacillus fastidiosus sp. nov., five novel Limosilactobacillus species isolated from the vertebrate gastrointestinal tract, and proposal of 6 subspecies of Limosilactobacillus reuteri adapted to the gastrointestinal tract of specific vertebrate hosts.</title>
        <authorList>
            <person name="Li F."/>
            <person name="Cheng C."/>
            <person name="Zheng J."/>
            <person name="Quevedo R.M."/>
            <person name="Li J."/>
            <person name="Roos S."/>
            <person name="Gaenzle M.G."/>
            <person name="Walter J."/>
        </authorList>
    </citation>
    <scope>NUCLEOTIDE SEQUENCE [LARGE SCALE GENOMIC DNA]</scope>
    <source>
        <strain evidence="4 5">RRLNB_1_1</strain>
    </source>
</reference>
<evidence type="ECO:0000259" key="2">
    <source>
        <dbReference type="Pfam" id="PF00465"/>
    </source>
</evidence>
<dbReference type="PANTHER" id="PTHR43633">
    <property type="entry name" value="ALCOHOL DEHYDROGENASE YQHD"/>
    <property type="match status" value="1"/>
</dbReference>
<dbReference type="Pfam" id="PF25137">
    <property type="entry name" value="ADH_Fe_C"/>
    <property type="match status" value="1"/>
</dbReference>
<proteinExistence type="predicted"/>
<dbReference type="GO" id="GO:0008106">
    <property type="term" value="F:alcohol dehydrogenase (NADP+) activity"/>
    <property type="evidence" value="ECO:0007669"/>
    <property type="project" value="TreeGrafter"/>
</dbReference>
<dbReference type="InterPro" id="IPR044731">
    <property type="entry name" value="BDH-like"/>
</dbReference>
<dbReference type="FunFam" id="3.40.50.1970:FF:000003">
    <property type="entry name" value="Alcohol dehydrogenase, iron-containing"/>
    <property type="match status" value="1"/>
</dbReference>
<gene>
    <name evidence="4" type="ORF">H5S40_08195</name>
</gene>
<comment type="caution">
    <text evidence="4">The sequence shown here is derived from an EMBL/GenBank/DDBJ whole genome shotgun (WGS) entry which is preliminary data.</text>
</comment>
<keyword evidence="1" id="KW-0560">Oxidoreductase</keyword>
<dbReference type="CDD" id="cd08187">
    <property type="entry name" value="BDH"/>
    <property type="match status" value="1"/>
</dbReference>
<name>A0A7W3TSZ8_9LACO</name>
<dbReference type="EMBL" id="JACIVC010000062">
    <property type="protein sequence ID" value="MBB1070131.1"/>
    <property type="molecule type" value="Genomic_DNA"/>
</dbReference>
<protein>
    <submittedName>
        <fullName evidence="4">Iron-containing alcohol dehydrogenase</fullName>
    </submittedName>
</protein>
<dbReference type="InterPro" id="IPR001670">
    <property type="entry name" value="ADH_Fe/GldA"/>
</dbReference>
<sequence>MHNFDFYSPTEVLFGKETQKDTGKYVKKYNGHNILIVYGSDRIVKNGLLEEITSSLKNENITYHLLNGIVPNPQLGKVYEGIDLGKREKIDFLLAIGGGSVIDTAKAIAYGLAEPENDVWELFEHQRKAKACLPVASVLTIAAAGSETSMGAVITNEKNEEKRAYDDDLARPKFAIMNPELTLNLPDFQTECGATDIMMHTMERYFTNGGNMELTDAIAEGLLRTVKENALLLHHDPQNYDARAEVMWAGSLSHNNLTGCGNDGGDFATHMLEHEVSGMFNVTHGAGLAAIWPSWARYVYKNDLARFVKFAKNVMGVQEQGTDEEIALAGIDKMVEFYHSIGMPANFAELGIHPSETQIMEMAQSCSNATGGHKGSAKVLYYDDMVQIYKMANQEI</sequence>
<evidence type="ECO:0000313" key="5">
    <source>
        <dbReference type="Proteomes" id="UP000518316"/>
    </source>
</evidence>